<keyword evidence="1" id="KW-0488">Methylation</keyword>
<dbReference type="PATRIC" id="fig|931276.5.peg.427"/>
<keyword evidence="2" id="KW-0812">Transmembrane</keyword>
<dbReference type="PANTHER" id="PTHR30093">
    <property type="entry name" value="GENERAL SECRETION PATHWAY PROTEIN G"/>
    <property type="match status" value="1"/>
</dbReference>
<dbReference type="GO" id="GO:0015628">
    <property type="term" value="P:protein secretion by the type II secretion system"/>
    <property type="evidence" value="ECO:0007669"/>
    <property type="project" value="InterPro"/>
</dbReference>
<keyword evidence="2" id="KW-1133">Transmembrane helix</keyword>
<dbReference type="NCBIfam" id="TIGR02532">
    <property type="entry name" value="IV_pilin_GFxxxE"/>
    <property type="match status" value="1"/>
</dbReference>
<dbReference type="Proteomes" id="UP000011728">
    <property type="component" value="Chromosome"/>
</dbReference>
<dbReference type="PRINTS" id="PR00813">
    <property type="entry name" value="BCTERIALGSPG"/>
</dbReference>
<protein>
    <recommendedName>
        <fullName evidence="5">Prepilin-type N-terminal cleavage/methylation domain-containing protein</fullName>
    </recommendedName>
</protein>
<evidence type="ECO:0008006" key="5">
    <source>
        <dbReference type="Google" id="ProtNLM"/>
    </source>
</evidence>
<dbReference type="eggNOG" id="COG2165">
    <property type="taxonomic scope" value="Bacteria"/>
</dbReference>
<dbReference type="RefSeq" id="WP_015390588.1">
    <property type="nucleotide sequence ID" value="NC_020291.1"/>
</dbReference>
<dbReference type="SUPFAM" id="SSF54523">
    <property type="entry name" value="Pili subunits"/>
    <property type="match status" value="1"/>
</dbReference>
<dbReference type="PROSITE" id="PS00409">
    <property type="entry name" value="PROKAR_NTER_METHYL"/>
    <property type="match status" value="1"/>
</dbReference>
<proteinExistence type="predicted"/>
<dbReference type="EMBL" id="CP004121">
    <property type="protein sequence ID" value="AGF54262.1"/>
    <property type="molecule type" value="Genomic_DNA"/>
</dbReference>
<keyword evidence="2" id="KW-0472">Membrane</keyword>
<reference evidence="3 4" key="1">
    <citation type="submission" date="2013-02" db="EMBL/GenBank/DDBJ databases">
        <title>Genome sequence of Clostridium saccharoperbutylacetonicum N1-4(HMT).</title>
        <authorList>
            <person name="Poehlein A."/>
            <person name="Daniel R."/>
        </authorList>
    </citation>
    <scope>NUCLEOTIDE SEQUENCE [LARGE SCALE GENOMIC DNA]</scope>
    <source>
        <strain evidence="4">N1-4(HMT)</strain>
    </source>
</reference>
<dbReference type="InterPro" id="IPR045584">
    <property type="entry name" value="Pilin-like"/>
</dbReference>
<sequence length="137" mass="15310">MIKHGSKIEIKHVYYNDRKRKEGFTLIEMIAVIAMIGILAAALLPKIGGYIKQAKKTKILDQCRKVVMAVDSYNLTSNTPVEQTATIDDVEKVAGVETYLDGVSLSNLDTEKTNIKKCYDIVAGEEFDIDNEEKLIN</sequence>
<name>M1MRS3_9CLOT</name>
<feature type="transmembrane region" description="Helical" evidence="2">
    <location>
        <begin position="24"/>
        <end position="44"/>
    </location>
</feature>
<evidence type="ECO:0000313" key="4">
    <source>
        <dbReference type="Proteomes" id="UP000011728"/>
    </source>
</evidence>
<keyword evidence="4" id="KW-1185">Reference proteome</keyword>
<dbReference type="KEGG" id="csr:Cspa_c04440"/>
<dbReference type="HOGENOM" id="CLU_143357_1_0_9"/>
<dbReference type="GO" id="GO:0015627">
    <property type="term" value="C:type II protein secretion system complex"/>
    <property type="evidence" value="ECO:0007669"/>
    <property type="project" value="InterPro"/>
</dbReference>
<gene>
    <name evidence="3" type="ORF">Cspa_c04440</name>
</gene>
<dbReference type="Gene3D" id="3.30.700.10">
    <property type="entry name" value="Glycoprotein, Type 4 Pilin"/>
    <property type="match status" value="1"/>
</dbReference>
<organism evidence="3 4">
    <name type="scientific">Clostridium saccharoperbutylacetonicum N1-4(HMT)</name>
    <dbReference type="NCBI Taxonomy" id="931276"/>
    <lineage>
        <taxon>Bacteria</taxon>
        <taxon>Bacillati</taxon>
        <taxon>Bacillota</taxon>
        <taxon>Clostridia</taxon>
        <taxon>Eubacteriales</taxon>
        <taxon>Clostridiaceae</taxon>
        <taxon>Clostridium</taxon>
    </lineage>
</organism>
<dbReference type="OrthoDB" id="1937147at2"/>
<evidence type="ECO:0000256" key="2">
    <source>
        <dbReference type="SAM" id="Phobius"/>
    </source>
</evidence>
<evidence type="ECO:0000256" key="1">
    <source>
        <dbReference type="ARBA" id="ARBA00022481"/>
    </source>
</evidence>
<dbReference type="InterPro" id="IPR000983">
    <property type="entry name" value="Bac_GSPG_pilin"/>
</dbReference>
<dbReference type="AlphaFoldDB" id="M1MRS3"/>
<accession>M1MRS3</accession>
<evidence type="ECO:0000313" key="3">
    <source>
        <dbReference type="EMBL" id="AGF54262.1"/>
    </source>
</evidence>
<dbReference type="STRING" id="36745.CLSAP_04560"/>
<dbReference type="InterPro" id="IPR012902">
    <property type="entry name" value="N_methyl_site"/>
</dbReference>
<dbReference type="Pfam" id="PF07963">
    <property type="entry name" value="N_methyl"/>
    <property type="match status" value="1"/>
</dbReference>